<reference evidence="3" key="1">
    <citation type="submission" date="2023-11" db="EMBL/GenBank/DDBJ databases">
        <authorList>
            <person name="Alioto T."/>
            <person name="Alioto T."/>
            <person name="Gomez Garrido J."/>
        </authorList>
    </citation>
    <scope>NUCLEOTIDE SEQUENCE</scope>
</reference>
<organism evidence="3 4">
    <name type="scientific">Lecanosticta acicola</name>
    <dbReference type="NCBI Taxonomy" id="111012"/>
    <lineage>
        <taxon>Eukaryota</taxon>
        <taxon>Fungi</taxon>
        <taxon>Dikarya</taxon>
        <taxon>Ascomycota</taxon>
        <taxon>Pezizomycotina</taxon>
        <taxon>Dothideomycetes</taxon>
        <taxon>Dothideomycetidae</taxon>
        <taxon>Mycosphaerellales</taxon>
        <taxon>Mycosphaerellaceae</taxon>
        <taxon>Lecanosticta</taxon>
    </lineage>
</organism>
<dbReference type="PANTHER" id="PTHR31996:SF2">
    <property type="entry name" value="COILED-COIL DOMAIN-CONTAINING PROTEIN 115"/>
    <property type="match status" value="1"/>
</dbReference>
<dbReference type="GO" id="GO:1990871">
    <property type="term" value="C:Vma12-Vma22 assembly complex"/>
    <property type="evidence" value="ECO:0007669"/>
    <property type="project" value="TreeGrafter"/>
</dbReference>
<keyword evidence="4" id="KW-1185">Reference proteome</keyword>
<feature type="region of interest" description="Disordered" evidence="2">
    <location>
        <begin position="91"/>
        <end position="175"/>
    </location>
</feature>
<evidence type="ECO:0000313" key="4">
    <source>
        <dbReference type="Proteomes" id="UP001296104"/>
    </source>
</evidence>
<evidence type="ECO:0000256" key="2">
    <source>
        <dbReference type="SAM" id="MobiDB-lite"/>
    </source>
</evidence>
<dbReference type="AlphaFoldDB" id="A0AAI8Z9H9"/>
<proteinExistence type="predicted"/>
<name>A0AAI8Z9H9_9PEZI</name>
<protein>
    <recommendedName>
        <fullName evidence="1">Vacuolar ATPase assembly protein VMA22</fullName>
    </recommendedName>
</protein>
<dbReference type="Proteomes" id="UP001296104">
    <property type="component" value="Unassembled WGS sequence"/>
</dbReference>
<dbReference type="EMBL" id="CAVMBE010000147">
    <property type="protein sequence ID" value="CAK4034908.1"/>
    <property type="molecule type" value="Genomic_DNA"/>
</dbReference>
<gene>
    <name evidence="3" type="ORF">LECACI_7A010066</name>
</gene>
<dbReference type="InterPro" id="IPR040357">
    <property type="entry name" value="Vma22/CCDC115"/>
</dbReference>
<sequence>MNESKPRTAEMAALHDQMDALWTRYLHFLDEYTSTQETIKKELSSGFFSLTQANFQSAGRRYGQDYYDDRAVASLRFRVVEDDEHQALQIVKTLSENTTDETSNSTKPEKEGEAIDATSRAGNRLKEEPTQLLSPSPTPEPETAVPGDHSAPPDNKTEHGDSVSPDGNSESKVDVHDPLRWFGILVPPTLRSAQKSFSSAIGDECGVAKAVNAARGLRDAEVQIRKLRKVLKKAERGLQGNGERDE</sequence>
<dbReference type="GO" id="GO:0051082">
    <property type="term" value="F:unfolded protein binding"/>
    <property type="evidence" value="ECO:0007669"/>
    <property type="project" value="TreeGrafter"/>
</dbReference>
<comment type="caution">
    <text evidence="3">The sequence shown here is derived from an EMBL/GenBank/DDBJ whole genome shotgun (WGS) entry which is preliminary data.</text>
</comment>
<accession>A0AAI8Z9H9</accession>
<dbReference type="PANTHER" id="PTHR31996">
    <property type="entry name" value="COILED-COIL DOMAIN-CONTAINING PROTEIN 115"/>
    <property type="match status" value="1"/>
</dbReference>
<evidence type="ECO:0000256" key="1">
    <source>
        <dbReference type="ARBA" id="ARBA00093634"/>
    </source>
</evidence>
<feature type="compositionally biased region" description="Low complexity" evidence="2">
    <location>
        <begin position="93"/>
        <end position="106"/>
    </location>
</feature>
<dbReference type="Pfam" id="PF21730">
    <property type="entry name" value="Vma22_CCDC115"/>
    <property type="match status" value="2"/>
</dbReference>
<dbReference type="GO" id="GO:0070072">
    <property type="term" value="P:vacuolar proton-transporting V-type ATPase complex assembly"/>
    <property type="evidence" value="ECO:0007669"/>
    <property type="project" value="InterPro"/>
</dbReference>
<evidence type="ECO:0000313" key="3">
    <source>
        <dbReference type="EMBL" id="CAK4034908.1"/>
    </source>
</evidence>